<organism evidence="5 6">
    <name type="scientific">Microcella pacifica</name>
    <dbReference type="NCBI Taxonomy" id="2591847"/>
    <lineage>
        <taxon>Bacteria</taxon>
        <taxon>Bacillati</taxon>
        <taxon>Actinomycetota</taxon>
        <taxon>Actinomycetes</taxon>
        <taxon>Micrococcales</taxon>
        <taxon>Microbacteriaceae</taxon>
        <taxon>Microcella</taxon>
    </lineage>
</organism>
<proteinExistence type="inferred from homology"/>
<dbReference type="PROSITE" id="PS51257">
    <property type="entry name" value="PROKAR_LIPOPROTEIN"/>
    <property type="match status" value="1"/>
</dbReference>
<evidence type="ECO:0000313" key="5">
    <source>
        <dbReference type="EMBL" id="NHF63174.1"/>
    </source>
</evidence>
<feature type="domain" description="Leucine-binding protein" evidence="4">
    <location>
        <begin position="49"/>
        <end position="354"/>
    </location>
</feature>
<dbReference type="SUPFAM" id="SSF53822">
    <property type="entry name" value="Periplasmic binding protein-like I"/>
    <property type="match status" value="1"/>
</dbReference>
<dbReference type="PANTHER" id="PTHR30483">
    <property type="entry name" value="LEUCINE-SPECIFIC-BINDING PROTEIN"/>
    <property type="match status" value="1"/>
</dbReference>
<dbReference type="InterPro" id="IPR028081">
    <property type="entry name" value="Leu-bd"/>
</dbReference>
<keyword evidence="6" id="KW-1185">Reference proteome</keyword>
<evidence type="ECO:0000259" key="4">
    <source>
        <dbReference type="Pfam" id="PF13458"/>
    </source>
</evidence>
<comment type="similarity">
    <text evidence="1">Belongs to the leucine-binding protein family.</text>
</comment>
<evidence type="ECO:0000256" key="3">
    <source>
        <dbReference type="SAM" id="SignalP"/>
    </source>
</evidence>
<dbReference type="RefSeq" id="WP_152582529.1">
    <property type="nucleotide sequence ID" value="NZ_VIKT02000011.1"/>
</dbReference>
<sequence>MRTTLLPTAAMLAVAALSLTACTGIGPMPTPSATPSAVATVEASGDGVLRIGTLFPTSGDIAFLGPALVAASEVAVRDVNAGGGILGEPVEIFHRDSGDASGDDLESAMADLLELEVDVIIGPATSVLAERIIPLAAEAGVTVISPAATYPSLRAQDEDGVLFRTIPSYEKQGALIAESVLAAGGSSIVLVTDDDELGLALEASIVSALAEDDAQLGGLEMLTASSNLERMAADIATIEADAVVIATTTALDEQTRGLIVALSEEGVAGRTLWLTSQNMADYSATLPEGVLEGAYGVLEGAPASDQFIARLRQSDPALRSYRYAVETYDAVILAALAALEYDDDGGPSIAAGLPRITAEGYRCGSVAECRVVHDDLGSFHYVGLVGDVAFDASGDVTKADYGLYRYSEENRPVRIGTLRLR</sequence>
<evidence type="ECO:0000256" key="2">
    <source>
        <dbReference type="ARBA" id="ARBA00022729"/>
    </source>
</evidence>
<keyword evidence="2 3" id="KW-0732">Signal</keyword>
<accession>A0A9E5JP16</accession>
<dbReference type="EMBL" id="VIKT02000011">
    <property type="protein sequence ID" value="NHF63174.1"/>
    <property type="molecule type" value="Genomic_DNA"/>
</dbReference>
<dbReference type="InterPro" id="IPR051010">
    <property type="entry name" value="BCAA_transport"/>
</dbReference>
<protein>
    <submittedName>
        <fullName evidence="5">ABC transporter substrate-binding protein</fullName>
    </submittedName>
</protein>
<dbReference type="InterPro" id="IPR028082">
    <property type="entry name" value="Peripla_BP_I"/>
</dbReference>
<dbReference type="Pfam" id="PF13458">
    <property type="entry name" value="Peripla_BP_6"/>
    <property type="match status" value="1"/>
</dbReference>
<feature type="signal peptide" evidence="3">
    <location>
        <begin position="1"/>
        <end position="23"/>
    </location>
</feature>
<reference evidence="5 6" key="1">
    <citation type="submission" date="2020-03" db="EMBL/GenBank/DDBJ databases">
        <title>Chryseoglobus sp. isolated from a deep-sea seamount.</title>
        <authorList>
            <person name="Zhang D.-C."/>
        </authorList>
    </citation>
    <scope>NUCLEOTIDE SEQUENCE [LARGE SCALE GENOMIC DNA]</scope>
    <source>
        <strain evidence="5 6">KN1116</strain>
    </source>
</reference>
<name>A0A9E5JP16_9MICO</name>
<evidence type="ECO:0000256" key="1">
    <source>
        <dbReference type="ARBA" id="ARBA00010062"/>
    </source>
</evidence>
<comment type="caution">
    <text evidence="5">The sequence shown here is derived from an EMBL/GenBank/DDBJ whole genome shotgun (WGS) entry which is preliminary data.</text>
</comment>
<dbReference type="Proteomes" id="UP000818266">
    <property type="component" value="Unassembled WGS sequence"/>
</dbReference>
<feature type="chain" id="PRO_5039242376" evidence="3">
    <location>
        <begin position="24"/>
        <end position="421"/>
    </location>
</feature>
<dbReference type="OrthoDB" id="5125267at2"/>
<evidence type="ECO:0000313" key="6">
    <source>
        <dbReference type="Proteomes" id="UP000818266"/>
    </source>
</evidence>
<dbReference type="AlphaFoldDB" id="A0A9E5JP16"/>
<gene>
    <name evidence="5" type="ORF">FK219_007960</name>
</gene>
<dbReference type="Gene3D" id="3.40.50.2300">
    <property type="match status" value="2"/>
</dbReference>
<dbReference type="PANTHER" id="PTHR30483:SF6">
    <property type="entry name" value="PERIPLASMIC BINDING PROTEIN OF ABC TRANSPORTER FOR NATURAL AMINO ACIDS"/>
    <property type="match status" value="1"/>
</dbReference>